<proteinExistence type="predicted"/>
<dbReference type="Gene3D" id="3.40.50.10810">
    <property type="entry name" value="Tandem AAA-ATPase domain"/>
    <property type="match status" value="1"/>
</dbReference>
<sequence length="1114" mass="127536">MPEVNLHVFDFRNFDISNWSYSNLLKLLPAELSSLSRRSHKAVPEEARVGAVLLSISSPATAAMVTLTEEEGTLHVGCTCGGQAGKLCAFQVQGVLNLLENPAVNVFFDRVKRHVLFLEAARKYGLEDSDELDTQFELTLSRHLPVVRPLNSHWQSADEEDLRKLAHRLTPAKPGLPEWKADAIRILVWTQSRFQDNFQLSVYEAFQAGKGQLRGPLKQLHAVDLLLESDTTEQLKFYGAVAKFQETYRNNGQVTDKQAFYWILKNPDRLPVYLHAFGVSETVAPHALRQVEMVTKEMEMAVTVHQADEFFEISGLLTIEGKQFDLLETRLRYGNFLLAGERLHLIEREGFKELLQYLQQHRNKVVLHRSKYESFRKEVLEKVEAHTRVIYTYLKPATKKQKAALGLDLPPEKMVYLDDAGQYVHITPVMRYGPVEMPVLSPRVLYRVDDEGRPFRMERAAMAEIEFATSVLLAHPGFAEQTGQDYVYLHKQKFLDENWFLKTFESWRQAGIGIYGFNKIRGNKLNENAVSASVTVVSGVDWFETKVEIRFGKEIVPLRQLFTSVRNKTRYVPLADGTNGILPEEWLEKLADYFRIGFARNEVLVTPRQHFAELRSLYPEEYLSPTVKEEIAAISAQLDDLDEIPEITLPEGLVTPLRDYQYEGVKWLNFMSRLRFGACLADDMGLGKTIQVIAFLVMQKEQFPDSTSLIVAPASLLFNWQVELRKHAPGLEFAAYYGEGRKMSAEVQQKHDVIITTYAVMVAEIHRLKANHYHYVILDESQNIKNPSSQRHRAACQLRAENRIILTGTPVENNTMDLYGQFSFVCPGLLGSRRYFKDQYFMPIDKFRESRKIEELHSRIRPFMLRRTKEQVSEQLPGKTEMVIYCEMGDTQRRVYDAYVNEFREYLAGKSDGDIAREKLHVLQGLTKLRQICISPSILNDEEFYGGESSKIVVLLEQLEGLIGNHKVLVFSQFVTVLDLVRAELDKREIGYSYLVGSTTNRGAVVDEFQEDPGKRVFLISLKAGGTGLNLTAADYVFLMDPWWNPAVENQAIDRVHRIGQEKPVVAMRLVCPDTIEERVMQLQQNKKELTDELIREEESIVKALDKQAIMGLV</sequence>
<dbReference type="InterPro" id="IPR001650">
    <property type="entry name" value="Helicase_C-like"/>
</dbReference>
<reference evidence="6" key="1">
    <citation type="journal article" date="2019" name="Int. J. Syst. Evol. Microbiol.">
        <title>The Global Catalogue of Microorganisms (GCM) 10K type strain sequencing project: providing services to taxonomists for standard genome sequencing and annotation.</title>
        <authorList>
            <consortium name="The Broad Institute Genomics Platform"/>
            <consortium name="The Broad Institute Genome Sequencing Center for Infectious Disease"/>
            <person name="Wu L."/>
            <person name="Ma J."/>
        </authorList>
    </citation>
    <scope>NUCLEOTIDE SEQUENCE [LARGE SCALE GENOMIC DNA]</scope>
    <source>
        <strain evidence="6">JCM 31920</strain>
    </source>
</reference>
<dbReference type="InterPro" id="IPR049730">
    <property type="entry name" value="SNF2/RAD54-like_C"/>
</dbReference>
<dbReference type="InterPro" id="IPR038718">
    <property type="entry name" value="SNF2-like_sf"/>
</dbReference>
<dbReference type="Pfam" id="PF08455">
    <property type="entry name" value="SNF2_assoc"/>
    <property type="match status" value="1"/>
</dbReference>
<dbReference type="Pfam" id="PF00271">
    <property type="entry name" value="Helicase_C"/>
    <property type="match status" value="1"/>
</dbReference>
<feature type="coiled-coil region" evidence="2">
    <location>
        <begin position="1080"/>
        <end position="1107"/>
    </location>
</feature>
<dbReference type="SMART" id="SM00490">
    <property type="entry name" value="HELICc"/>
    <property type="match status" value="1"/>
</dbReference>
<dbReference type="PANTHER" id="PTHR10799">
    <property type="entry name" value="SNF2/RAD54 HELICASE FAMILY"/>
    <property type="match status" value="1"/>
</dbReference>
<evidence type="ECO:0000313" key="5">
    <source>
        <dbReference type="EMBL" id="GAA4446908.1"/>
    </source>
</evidence>
<evidence type="ECO:0000256" key="1">
    <source>
        <dbReference type="ARBA" id="ARBA00022801"/>
    </source>
</evidence>
<evidence type="ECO:0000259" key="4">
    <source>
        <dbReference type="PROSITE" id="PS51194"/>
    </source>
</evidence>
<evidence type="ECO:0000259" key="3">
    <source>
        <dbReference type="PROSITE" id="PS51192"/>
    </source>
</evidence>
<gene>
    <name evidence="5" type="ORF">GCM10023091_40920</name>
</gene>
<dbReference type="PROSITE" id="PS51194">
    <property type="entry name" value="HELICASE_CTER"/>
    <property type="match status" value="1"/>
</dbReference>
<keyword evidence="6" id="KW-1185">Reference proteome</keyword>
<dbReference type="InterPro" id="IPR027417">
    <property type="entry name" value="P-loop_NTPase"/>
</dbReference>
<evidence type="ECO:0000256" key="2">
    <source>
        <dbReference type="SAM" id="Coils"/>
    </source>
</evidence>
<dbReference type="CDD" id="cd18793">
    <property type="entry name" value="SF2_C_SNF"/>
    <property type="match status" value="1"/>
</dbReference>
<dbReference type="Gene3D" id="3.40.50.300">
    <property type="entry name" value="P-loop containing nucleotide triphosphate hydrolases"/>
    <property type="match status" value="1"/>
</dbReference>
<dbReference type="RefSeq" id="WP_345032678.1">
    <property type="nucleotide sequence ID" value="NZ_BAABEY010000036.1"/>
</dbReference>
<comment type="caution">
    <text evidence="5">The sequence shown here is derived from an EMBL/GenBank/DDBJ whole genome shotgun (WGS) entry which is preliminary data.</text>
</comment>
<protein>
    <recommendedName>
        <fullName evidence="7">SNF2 family DNA or RNA helicase</fullName>
    </recommendedName>
</protein>
<keyword evidence="1" id="KW-0378">Hydrolase</keyword>
<dbReference type="SMART" id="SM00487">
    <property type="entry name" value="DEXDc"/>
    <property type="match status" value="1"/>
</dbReference>
<dbReference type="EMBL" id="BAABEY010000036">
    <property type="protein sequence ID" value="GAA4446908.1"/>
    <property type="molecule type" value="Genomic_DNA"/>
</dbReference>
<evidence type="ECO:0008006" key="7">
    <source>
        <dbReference type="Google" id="ProtNLM"/>
    </source>
</evidence>
<keyword evidence="2" id="KW-0175">Coiled coil</keyword>
<dbReference type="CDD" id="cd18012">
    <property type="entry name" value="DEXQc_arch_SWI2_SNF2"/>
    <property type="match status" value="1"/>
</dbReference>
<dbReference type="InterPro" id="IPR014001">
    <property type="entry name" value="Helicase_ATP-bd"/>
</dbReference>
<feature type="domain" description="Helicase ATP-binding" evidence="3">
    <location>
        <begin position="669"/>
        <end position="828"/>
    </location>
</feature>
<feature type="domain" description="Helicase C-terminal" evidence="4">
    <location>
        <begin position="955"/>
        <end position="1102"/>
    </location>
</feature>
<dbReference type="InterPro" id="IPR000330">
    <property type="entry name" value="SNF2_N"/>
</dbReference>
<dbReference type="Pfam" id="PF00176">
    <property type="entry name" value="SNF2-rel_dom"/>
    <property type="match status" value="1"/>
</dbReference>
<name>A0ABP8MCL8_9BACT</name>
<evidence type="ECO:0000313" key="6">
    <source>
        <dbReference type="Proteomes" id="UP001501508"/>
    </source>
</evidence>
<dbReference type="Proteomes" id="UP001501508">
    <property type="component" value="Unassembled WGS sequence"/>
</dbReference>
<dbReference type="PROSITE" id="PS51192">
    <property type="entry name" value="HELICASE_ATP_BIND_1"/>
    <property type="match status" value="1"/>
</dbReference>
<organism evidence="5 6">
    <name type="scientific">Ravibacter arvi</name>
    <dbReference type="NCBI Taxonomy" id="2051041"/>
    <lineage>
        <taxon>Bacteria</taxon>
        <taxon>Pseudomonadati</taxon>
        <taxon>Bacteroidota</taxon>
        <taxon>Cytophagia</taxon>
        <taxon>Cytophagales</taxon>
        <taxon>Spirosomataceae</taxon>
        <taxon>Ravibacter</taxon>
    </lineage>
</organism>
<accession>A0ABP8MCL8</accession>
<dbReference type="SUPFAM" id="SSF52540">
    <property type="entry name" value="P-loop containing nucleoside triphosphate hydrolases"/>
    <property type="match status" value="2"/>
</dbReference>
<dbReference type="InterPro" id="IPR013663">
    <property type="entry name" value="Helicase_SWF/SNF/SWI_bac"/>
</dbReference>